<dbReference type="Pfam" id="PF23792">
    <property type="entry name" value="CD1375-like"/>
    <property type="match status" value="1"/>
</dbReference>
<name>A0A116KQL0_STRSU</name>
<feature type="domain" description="CD1375-like" evidence="1">
    <location>
        <begin position="1"/>
        <end position="50"/>
    </location>
</feature>
<dbReference type="AlphaFoldDB" id="A0A116KQL0"/>
<gene>
    <name evidence="2" type="ORF">ERS132462_01671</name>
</gene>
<sequence length="51" mass="5952">MMIKLYAIEIFEGNIKYKDLPFSDIIKNKIKAYLTKMVEDKEILAELISEG</sequence>
<protein>
    <recommendedName>
        <fullName evidence="1">CD1375-like domain-containing protein</fullName>
    </recommendedName>
</protein>
<dbReference type="Proteomes" id="UP000072003">
    <property type="component" value="Unassembled WGS sequence"/>
</dbReference>
<dbReference type="EMBL" id="FIFN01000019">
    <property type="protein sequence ID" value="CYU25944.1"/>
    <property type="molecule type" value="Genomic_DNA"/>
</dbReference>
<dbReference type="RefSeq" id="WP_153596887.1">
    <property type="nucleotide sequence ID" value="NZ_CEDC01000002.1"/>
</dbReference>
<organism evidence="2 3">
    <name type="scientific">Streptococcus suis</name>
    <dbReference type="NCBI Taxonomy" id="1307"/>
    <lineage>
        <taxon>Bacteria</taxon>
        <taxon>Bacillati</taxon>
        <taxon>Bacillota</taxon>
        <taxon>Bacilli</taxon>
        <taxon>Lactobacillales</taxon>
        <taxon>Streptococcaceae</taxon>
        <taxon>Streptococcus</taxon>
    </lineage>
</organism>
<evidence type="ECO:0000313" key="3">
    <source>
        <dbReference type="Proteomes" id="UP000072003"/>
    </source>
</evidence>
<proteinExistence type="predicted"/>
<evidence type="ECO:0000259" key="1">
    <source>
        <dbReference type="Pfam" id="PF23792"/>
    </source>
</evidence>
<evidence type="ECO:0000313" key="2">
    <source>
        <dbReference type="EMBL" id="CYU25944.1"/>
    </source>
</evidence>
<accession>A0A116KQL0</accession>
<reference evidence="2 3" key="1">
    <citation type="submission" date="2016-02" db="EMBL/GenBank/DDBJ databases">
        <authorList>
            <consortium name="Pathogen Informatics"/>
        </authorList>
    </citation>
    <scope>NUCLEOTIDE SEQUENCE [LARGE SCALE GENOMIC DNA]</scope>
    <source>
        <strain evidence="2 3">LSS100</strain>
    </source>
</reference>
<dbReference type="InterPro" id="IPR056265">
    <property type="entry name" value="CD1375-like_dom"/>
</dbReference>